<name>A0A183G3P0_HELPZ</name>
<sequence length="160" mass="17881">MYYYKYRQLTQKSECLTSGVCGGGGYCSPPAPAVPCQASSCQPGYSCGQYGCARNRARSSLTRKVEGIFIGDEEEKAQLPPKKIVEEDFEEERNVFGINRGMAKPKLTTNVDVREKPDNTTLKKLVNPNFIFRQCCEQRGLPDACLSKCHFNTYTRDAVS</sequence>
<evidence type="ECO:0000313" key="2">
    <source>
        <dbReference type="Proteomes" id="UP000050761"/>
    </source>
</evidence>
<evidence type="ECO:0000313" key="3">
    <source>
        <dbReference type="WBParaSite" id="HPBE_0001603701-mRNA-1"/>
    </source>
</evidence>
<dbReference type="PANTHER" id="PTHR46705">
    <property type="entry name" value="PROTEIN CBG09805"/>
    <property type="match status" value="1"/>
</dbReference>
<reference evidence="3" key="2">
    <citation type="submission" date="2019-09" db="UniProtKB">
        <authorList>
            <consortium name="WormBaseParasite"/>
        </authorList>
    </citation>
    <scope>IDENTIFICATION</scope>
</reference>
<accession>A0A183G3P0</accession>
<dbReference type="WBParaSite" id="HPBE_0001603701-mRNA-1">
    <property type="protein sequence ID" value="HPBE_0001603701-mRNA-1"/>
    <property type="gene ID" value="HPBE_0001603701"/>
</dbReference>
<dbReference type="AlphaFoldDB" id="A0A183G3P0"/>
<dbReference type="Proteomes" id="UP000050761">
    <property type="component" value="Unassembled WGS sequence"/>
</dbReference>
<evidence type="ECO:0008006" key="4">
    <source>
        <dbReference type="Google" id="ProtNLM"/>
    </source>
</evidence>
<protein>
    <recommendedName>
        <fullName evidence="4">Domain of unknown function DB domain-containing protein</fullName>
    </recommendedName>
</protein>
<organism evidence="2 3">
    <name type="scientific">Heligmosomoides polygyrus</name>
    <name type="common">Parasitic roundworm</name>
    <dbReference type="NCBI Taxonomy" id="6339"/>
    <lineage>
        <taxon>Eukaryota</taxon>
        <taxon>Metazoa</taxon>
        <taxon>Ecdysozoa</taxon>
        <taxon>Nematoda</taxon>
        <taxon>Chromadorea</taxon>
        <taxon>Rhabditida</taxon>
        <taxon>Rhabditina</taxon>
        <taxon>Rhabditomorpha</taxon>
        <taxon>Strongyloidea</taxon>
        <taxon>Heligmosomidae</taxon>
        <taxon>Heligmosomoides</taxon>
    </lineage>
</organism>
<evidence type="ECO:0000313" key="1">
    <source>
        <dbReference type="EMBL" id="VDP04748.1"/>
    </source>
</evidence>
<dbReference type="OrthoDB" id="5843172at2759"/>
<keyword evidence="2" id="KW-1185">Reference proteome</keyword>
<dbReference type="EMBL" id="UZAH01029187">
    <property type="protein sequence ID" value="VDP04748.1"/>
    <property type="molecule type" value="Genomic_DNA"/>
</dbReference>
<reference evidence="1 2" key="1">
    <citation type="submission" date="2018-11" db="EMBL/GenBank/DDBJ databases">
        <authorList>
            <consortium name="Pathogen Informatics"/>
        </authorList>
    </citation>
    <scope>NUCLEOTIDE SEQUENCE [LARGE SCALE GENOMIC DNA]</scope>
</reference>
<gene>
    <name evidence="1" type="ORF">HPBE_LOCUS16036</name>
</gene>
<accession>A0A3P8B4Z4</accession>
<dbReference type="PANTHER" id="PTHR46705:SF4">
    <property type="entry name" value="DOMAIN OF UNKNOWN FUNCTION DB DOMAIN-CONTAINING PROTEIN"/>
    <property type="match status" value="1"/>
</dbReference>
<proteinExistence type="predicted"/>